<keyword evidence="1" id="KW-0812">Transmembrane</keyword>
<keyword evidence="3" id="KW-1185">Reference proteome</keyword>
<gene>
    <name evidence="2" type="ORF">GCM10025866_01400</name>
</gene>
<organism evidence="2 3">
    <name type="scientific">Naasia aerilata</name>
    <dbReference type="NCBI Taxonomy" id="1162966"/>
    <lineage>
        <taxon>Bacteria</taxon>
        <taxon>Bacillati</taxon>
        <taxon>Actinomycetota</taxon>
        <taxon>Actinomycetes</taxon>
        <taxon>Micrococcales</taxon>
        <taxon>Microbacteriaceae</taxon>
        <taxon>Naasia</taxon>
    </lineage>
</organism>
<dbReference type="Proteomes" id="UP001321498">
    <property type="component" value="Chromosome"/>
</dbReference>
<evidence type="ECO:0000313" key="2">
    <source>
        <dbReference type="EMBL" id="BDZ44231.1"/>
    </source>
</evidence>
<protein>
    <recommendedName>
        <fullName evidence="4">DUF2993 domain-containing protein</fullName>
    </recommendedName>
</protein>
<evidence type="ECO:0000256" key="1">
    <source>
        <dbReference type="SAM" id="Phobius"/>
    </source>
</evidence>
<evidence type="ECO:0000313" key="3">
    <source>
        <dbReference type="Proteomes" id="UP001321498"/>
    </source>
</evidence>
<dbReference type="InterPro" id="IPR021373">
    <property type="entry name" value="DUF2993"/>
</dbReference>
<reference evidence="3" key="1">
    <citation type="journal article" date="2019" name="Int. J. Syst. Evol. Microbiol.">
        <title>The Global Catalogue of Microorganisms (GCM) 10K type strain sequencing project: providing services to taxonomists for standard genome sequencing and annotation.</title>
        <authorList>
            <consortium name="The Broad Institute Genomics Platform"/>
            <consortium name="The Broad Institute Genome Sequencing Center for Infectious Disease"/>
            <person name="Wu L."/>
            <person name="Ma J."/>
        </authorList>
    </citation>
    <scope>NUCLEOTIDE SEQUENCE [LARGE SCALE GENOMIC DNA]</scope>
    <source>
        <strain evidence="3">NBRC 108725</strain>
    </source>
</reference>
<feature type="transmembrane region" description="Helical" evidence="1">
    <location>
        <begin position="25"/>
        <end position="47"/>
    </location>
</feature>
<dbReference type="EMBL" id="AP027731">
    <property type="protein sequence ID" value="BDZ44231.1"/>
    <property type="molecule type" value="Genomic_DNA"/>
</dbReference>
<keyword evidence="1" id="KW-1133">Transmembrane helix</keyword>
<proteinExistence type="predicted"/>
<accession>A0ABN6XH93</accession>
<dbReference type="RefSeq" id="WP_286277707.1">
    <property type="nucleotide sequence ID" value="NZ_AP027731.1"/>
</dbReference>
<dbReference type="Pfam" id="PF11209">
    <property type="entry name" value="LmeA"/>
    <property type="match status" value="1"/>
</dbReference>
<sequence>MTIGSEPTLRALRYRDAPRKHRRRLWIIVPLVLVVIVATLLVVLNIAGRAVAEEYIANKVEESLPAGVEGDVHVRIRGVFLLVQYLSGWMDEVDLSSDDLTVQGVPVTANVQLHGVPVDTSKRVERLTGGAVLDERAVQAVLKGQGYPGDVALTGGAVEYTDETQLFGATVQYVLTARPSLSAGRLDLAPQSAAVRSGGVDLDATALLERVAPDGISVCVAQYLPEAIAIDSLLVGDGSARVSLSGRDVLLTSDALSRTGSCS</sequence>
<keyword evidence="1" id="KW-0472">Membrane</keyword>
<name>A0ABN6XH93_9MICO</name>
<evidence type="ECO:0008006" key="4">
    <source>
        <dbReference type="Google" id="ProtNLM"/>
    </source>
</evidence>